<dbReference type="InterPro" id="IPR042099">
    <property type="entry name" value="ANL_N_sf"/>
</dbReference>
<dbReference type="Proteomes" id="UP001385951">
    <property type="component" value="Unassembled WGS sequence"/>
</dbReference>
<comment type="similarity">
    <text evidence="1">Belongs to the ATP-dependent AMP-binding enzyme family.</text>
</comment>
<evidence type="ECO:0000313" key="5">
    <source>
        <dbReference type="Proteomes" id="UP001385951"/>
    </source>
</evidence>
<feature type="domain" description="AMP-dependent synthetase/ligase" evidence="3">
    <location>
        <begin position="10"/>
        <end position="329"/>
    </location>
</feature>
<evidence type="ECO:0000259" key="3">
    <source>
        <dbReference type="Pfam" id="PF00501"/>
    </source>
</evidence>
<dbReference type="PANTHER" id="PTHR43201">
    <property type="entry name" value="ACYL-COA SYNTHETASE"/>
    <property type="match status" value="1"/>
</dbReference>
<keyword evidence="5" id="KW-1185">Reference proteome</keyword>
<name>A0AAW0GMN1_9APHY</name>
<organism evidence="4 5">
    <name type="scientific">Cerrena zonata</name>
    <dbReference type="NCBI Taxonomy" id="2478898"/>
    <lineage>
        <taxon>Eukaryota</taxon>
        <taxon>Fungi</taxon>
        <taxon>Dikarya</taxon>
        <taxon>Basidiomycota</taxon>
        <taxon>Agaricomycotina</taxon>
        <taxon>Agaricomycetes</taxon>
        <taxon>Polyporales</taxon>
        <taxon>Cerrenaceae</taxon>
        <taxon>Cerrena</taxon>
    </lineage>
</organism>
<proteinExistence type="inferred from homology"/>
<comment type="caution">
    <text evidence="4">The sequence shown here is derived from an EMBL/GenBank/DDBJ whole genome shotgun (WGS) entry which is preliminary data.</text>
</comment>
<dbReference type="GO" id="GO:0031956">
    <property type="term" value="F:medium-chain fatty acid-CoA ligase activity"/>
    <property type="evidence" value="ECO:0007669"/>
    <property type="project" value="TreeGrafter"/>
</dbReference>
<dbReference type="PANTHER" id="PTHR43201:SF5">
    <property type="entry name" value="MEDIUM-CHAIN ACYL-COA LIGASE ACSF2, MITOCHONDRIAL"/>
    <property type="match status" value="1"/>
</dbReference>
<dbReference type="AlphaFoldDB" id="A0AAW0GMN1"/>
<evidence type="ECO:0000256" key="1">
    <source>
        <dbReference type="ARBA" id="ARBA00006432"/>
    </source>
</evidence>
<dbReference type="InterPro" id="IPR000873">
    <property type="entry name" value="AMP-dep_synth/lig_dom"/>
</dbReference>
<dbReference type="GO" id="GO:0006631">
    <property type="term" value="P:fatty acid metabolic process"/>
    <property type="evidence" value="ECO:0007669"/>
    <property type="project" value="TreeGrafter"/>
</dbReference>
<protein>
    <recommendedName>
        <fullName evidence="3">AMP-dependent synthetase/ligase domain-containing protein</fullName>
    </recommendedName>
</protein>
<accession>A0AAW0GMN1</accession>
<keyword evidence="2" id="KW-0436">Ligase</keyword>
<gene>
    <name evidence="4" type="ORF">QCA50_002061</name>
</gene>
<dbReference type="Pfam" id="PF00501">
    <property type="entry name" value="AMP-binding"/>
    <property type="match status" value="1"/>
</dbReference>
<reference evidence="4 5" key="1">
    <citation type="submission" date="2022-09" db="EMBL/GenBank/DDBJ databases">
        <authorList>
            <person name="Palmer J.M."/>
        </authorList>
    </citation>
    <scope>NUCLEOTIDE SEQUENCE [LARGE SCALE GENOMIC DNA]</scope>
    <source>
        <strain evidence="4 5">DSM 7382</strain>
    </source>
</reference>
<sequence>MSYTTHLNLLEQSSQKYPNRPVFRVPTLTSNGEVDDWNIVTYSEFFEDVEICAKYWRRVLAEDGLLPRTVVGLWLGGLTYQDAVHIYAVARAGYVPQLFSLRLPNPEVIFELLAKANAKALIADPAYESSLKAAPLSVHFTRKVNPLDVAELVLPPVHVPLNGDETVMVFHTSGSTSGSPKLVPCNYRWLDAMISKAYHVGQPRNSYVQDVTVWMGSMSHIGQTFMLLGSLQHGSCTIQPTKIAFDSAELVDMITRCRLNRLNQFATFLATHLRASKEDRKLLNMLTQLDEVLYSGLALPREEEDWAYKNGIQLKNLFGSTECGAMMLSIGGRNGEPRLLKPIEGTSYGFFPISPETENANANARLLELVILSSSADCPDTSLRAADGHFPHRGSVHRSCSGMLRIAWS</sequence>
<dbReference type="Gene3D" id="3.40.50.12780">
    <property type="entry name" value="N-terminal domain of ligase-like"/>
    <property type="match status" value="1"/>
</dbReference>
<dbReference type="EMBL" id="JASBNA010000002">
    <property type="protein sequence ID" value="KAK7694873.1"/>
    <property type="molecule type" value="Genomic_DNA"/>
</dbReference>
<dbReference type="SUPFAM" id="SSF56801">
    <property type="entry name" value="Acetyl-CoA synthetase-like"/>
    <property type="match status" value="1"/>
</dbReference>
<evidence type="ECO:0000256" key="2">
    <source>
        <dbReference type="ARBA" id="ARBA00022598"/>
    </source>
</evidence>
<evidence type="ECO:0000313" key="4">
    <source>
        <dbReference type="EMBL" id="KAK7694873.1"/>
    </source>
</evidence>